<evidence type="ECO:0000313" key="3">
    <source>
        <dbReference type="EMBL" id="KTB46942.1"/>
    </source>
</evidence>
<dbReference type="InterPro" id="IPR056884">
    <property type="entry name" value="NPHP3-like_N"/>
</dbReference>
<dbReference type="Proteomes" id="UP000054988">
    <property type="component" value="Unassembled WGS sequence"/>
</dbReference>
<feature type="domain" description="Nephrocystin 3-like N-terminal" evidence="2">
    <location>
        <begin position="95"/>
        <end position="259"/>
    </location>
</feature>
<dbReference type="PANTHER" id="PTHR10039">
    <property type="entry name" value="AMELOGENIN"/>
    <property type="match status" value="1"/>
</dbReference>
<dbReference type="PANTHER" id="PTHR10039:SF16">
    <property type="entry name" value="GPI INOSITOL-DEACYLASE"/>
    <property type="match status" value="1"/>
</dbReference>
<gene>
    <name evidence="3" type="ORF">WG66_484</name>
</gene>
<protein>
    <recommendedName>
        <fullName evidence="2">Nephrocystin 3-like N-terminal domain-containing protein</fullName>
    </recommendedName>
</protein>
<dbReference type="Pfam" id="PF24883">
    <property type="entry name" value="NPHP3_N"/>
    <property type="match status" value="1"/>
</dbReference>
<dbReference type="AlphaFoldDB" id="A0A0W0GEH9"/>
<dbReference type="eggNOG" id="KOG4177">
    <property type="taxonomic scope" value="Eukaryota"/>
</dbReference>
<organism evidence="3 4">
    <name type="scientific">Moniliophthora roreri</name>
    <name type="common">Frosty pod rot fungus</name>
    <name type="synonym">Monilia roreri</name>
    <dbReference type="NCBI Taxonomy" id="221103"/>
    <lineage>
        <taxon>Eukaryota</taxon>
        <taxon>Fungi</taxon>
        <taxon>Dikarya</taxon>
        <taxon>Basidiomycota</taxon>
        <taxon>Agaricomycotina</taxon>
        <taxon>Agaricomycetes</taxon>
        <taxon>Agaricomycetidae</taxon>
        <taxon>Agaricales</taxon>
        <taxon>Marasmiineae</taxon>
        <taxon>Marasmiaceae</taxon>
        <taxon>Moniliophthora</taxon>
    </lineage>
</organism>
<comment type="caution">
    <text evidence="3">The sequence shown here is derived from an EMBL/GenBank/DDBJ whole genome shotgun (WGS) entry which is preliminary data.</text>
</comment>
<proteinExistence type="predicted"/>
<accession>A0A0W0GEH9</accession>
<dbReference type="SUPFAM" id="SSF52540">
    <property type="entry name" value="P-loop containing nucleoside triphosphate hydrolases"/>
    <property type="match status" value="1"/>
</dbReference>
<reference evidence="3 4" key="1">
    <citation type="submission" date="2015-12" db="EMBL/GenBank/DDBJ databases">
        <title>Draft genome sequence of Moniliophthora roreri, the causal agent of frosty pod rot of cacao.</title>
        <authorList>
            <person name="Aime M.C."/>
            <person name="Diaz-Valderrama J.R."/>
            <person name="Kijpornyongpan T."/>
            <person name="Phillips-Mora W."/>
        </authorList>
    </citation>
    <scope>NUCLEOTIDE SEQUENCE [LARGE SCALE GENOMIC DNA]</scope>
    <source>
        <strain evidence="3 4">MCA 2952</strain>
    </source>
</reference>
<evidence type="ECO:0000259" key="2">
    <source>
        <dbReference type="Pfam" id="PF24883"/>
    </source>
</evidence>
<dbReference type="EMBL" id="LATX01000203">
    <property type="protein sequence ID" value="KTB46942.1"/>
    <property type="molecule type" value="Genomic_DNA"/>
</dbReference>
<name>A0A0W0GEH9_MONRR</name>
<dbReference type="InterPro" id="IPR027417">
    <property type="entry name" value="P-loop_NTPase"/>
</dbReference>
<evidence type="ECO:0000313" key="4">
    <source>
        <dbReference type="Proteomes" id="UP000054988"/>
    </source>
</evidence>
<dbReference type="Gene3D" id="3.40.50.300">
    <property type="entry name" value="P-loop containing nucleotide triphosphate hydrolases"/>
    <property type="match status" value="1"/>
</dbReference>
<sequence length="750" mass="86428">MSFTSDSEDSWAFETLSDADKQRINPKLDFRLSEFEDECLWERLKYKRRRLQANQTSAHRSIRLSDTKRSKILNWISPLLYEGHRNYQKRDVLRGTGQWLLQDRIYTAWKSDSASSLLWLHGIPGAGKSKLVSIVVEDLLQSFRDGMHPRPTFFYCSRDTAEPEIIASLARQLASAVGDNSLLKSAVDVYKKHRKGTNRIPDQKGEFLFRQLVRLLKNSYVVIDAIDECDHAARRELLNTLVGLLDGNLKLAKILITSRDDQDIVDMLQRFPSISIGPQRNSDDVSKFTDRQTRTLISKGRLLCYSREREQLKEDIVSKLTEQARGMFRWVSMQLECMCGSKLDNDVRERLGICPGSLKELYHKIYSKIMGSDTDERVVAGTVFNWLLVGRKILRTPTFLAAISANPIRWQHSDKIPEELTLEQVLAICRNLVVHDEGLDTFRFAHPSVREFLESMDDYSNTRCHSFLAESCLIHEIYASHSPRGAQFLSTNYGIGATLPSTRSLREYAFVWWPVHYFHSDVGDGNYDRRMLDLFMFNSPESVSHRAHDTDRIISKAVSFLAESNPHDTNYRDSDEQTVQERFNPDPLYPRNMPPISIANLRNWHAFEQLLNRALGHDLPASVVVASWDVFEYLLERDLNYYLPPYEMIVSIAVRIGMVRDYPCDMPKMQHNFRQLLAHVPPHLITKEMLMAAAENGDVDDPTILQLLQRAGDNTITSDVLQAAASRCIYRRQRTMARHQVFLDFSSILI</sequence>
<evidence type="ECO:0000256" key="1">
    <source>
        <dbReference type="ARBA" id="ARBA00022737"/>
    </source>
</evidence>
<keyword evidence="1" id="KW-0677">Repeat</keyword>